<dbReference type="EMBL" id="JAPAHU010000016">
    <property type="protein sequence ID" value="MCW1042584.1"/>
    <property type="molecule type" value="Genomic_DNA"/>
</dbReference>
<dbReference type="InterPro" id="IPR031898">
    <property type="entry name" value="ZoocinA_TRD"/>
</dbReference>
<proteinExistence type="inferred from homology"/>
<evidence type="ECO:0000256" key="3">
    <source>
        <dbReference type="ARBA" id="ARBA00023295"/>
    </source>
</evidence>
<accession>A0ABT3EAV0</accession>
<dbReference type="InterPro" id="IPR017853">
    <property type="entry name" value="GH"/>
</dbReference>
<evidence type="ECO:0000256" key="2">
    <source>
        <dbReference type="ARBA" id="ARBA00022801"/>
    </source>
</evidence>
<dbReference type="Gene3D" id="3.20.20.80">
    <property type="entry name" value="Glycosidases"/>
    <property type="match status" value="1"/>
</dbReference>
<comment type="similarity">
    <text evidence="1">Belongs to the glycosyl hydrolase 25 family.</text>
</comment>
<organism evidence="5 6">
    <name type="scientific">Streptococcus anginosus</name>
    <dbReference type="NCBI Taxonomy" id="1328"/>
    <lineage>
        <taxon>Bacteria</taxon>
        <taxon>Bacillati</taxon>
        <taxon>Bacillota</taxon>
        <taxon>Bacilli</taxon>
        <taxon>Lactobacillales</taxon>
        <taxon>Streptococcaceae</taxon>
        <taxon>Streptococcus</taxon>
        <taxon>Streptococcus anginosus group</taxon>
    </lineage>
</organism>
<protein>
    <submittedName>
        <fullName evidence="5">GH25 family lysozyme</fullName>
    </submittedName>
</protein>
<dbReference type="Pfam" id="PF16775">
    <property type="entry name" value="ZoocinA_TRD"/>
    <property type="match status" value="1"/>
</dbReference>
<dbReference type="PROSITE" id="PS51904">
    <property type="entry name" value="GLYCOSYL_HYDROL_F25_2"/>
    <property type="match status" value="1"/>
</dbReference>
<evidence type="ECO:0000313" key="6">
    <source>
        <dbReference type="Proteomes" id="UP001526076"/>
    </source>
</evidence>
<reference evidence="5 6" key="1">
    <citation type="submission" date="2022-10" db="EMBL/GenBank/DDBJ databases">
        <title>Comparative genomic study of S. anginosus.</title>
        <authorList>
            <person name="Prasad A."/>
            <person name="Ene A."/>
            <person name="Jablonska S."/>
            <person name="Du J."/>
            <person name="Wolfe A.J."/>
            <person name="Putonti C."/>
        </authorList>
    </citation>
    <scope>NUCLEOTIDE SEQUENCE [LARGE SCALE GENOMIC DNA]</scope>
    <source>
        <strain evidence="5 6">UMB9231</strain>
    </source>
</reference>
<dbReference type="SMART" id="SM00641">
    <property type="entry name" value="Glyco_25"/>
    <property type="match status" value="1"/>
</dbReference>
<keyword evidence="2" id="KW-0378">Hydrolase</keyword>
<dbReference type="Gene3D" id="2.40.50.670">
    <property type="match status" value="1"/>
</dbReference>
<comment type="caution">
    <text evidence="5">The sequence shown here is derived from an EMBL/GenBank/DDBJ whole genome shotgun (WGS) entry which is preliminary data.</text>
</comment>
<dbReference type="PANTHER" id="PTHR34135:SF2">
    <property type="entry name" value="LYSOZYME"/>
    <property type="match status" value="1"/>
</dbReference>
<sequence length="317" mass="35361">MKKNDYFLDVSGYQPGDLTAICAAAGTRNTIIKVSEHITYLNPNRHQQVSTSNCIGFYHFARFGGNVAQAQQEADYFIANLPSRNVPYLVCDYEDDASGDVNANTEAILAFMRKCKQAGFEPIYYSYKPYTLANIEYHRILAEFPNSLWIAAYPDYNVTPAPVWEVFPSMDGIRWWQFTSTGIAGGLDKNIVLLDDNASAPAPQLQASNKLKVYQVNDLQFVNGIWQVRCNYLAPAEFDWTQNGIACEDIDLVDGNGNLLADQVTKVGSYFVINPNKIVSDGEGAYGSGGYYWRRVTLAASGQIWLSVWSVDHLLHG</sequence>
<dbReference type="InterPro" id="IPR018077">
    <property type="entry name" value="Glyco_hydro_fam25_subgr"/>
</dbReference>
<dbReference type="InterPro" id="IPR038263">
    <property type="entry name" value="Lytic_exo_TRD_sf"/>
</dbReference>
<dbReference type="Proteomes" id="UP001526076">
    <property type="component" value="Unassembled WGS sequence"/>
</dbReference>
<evidence type="ECO:0000259" key="4">
    <source>
        <dbReference type="Pfam" id="PF16775"/>
    </source>
</evidence>
<dbReference type="SUPFAM" id="SSF51445">
    <property type="entry name" value="(Trans)glycosidases"/>
    <property type="match status" value="1"/>
</dbReference>
<feature type="domain" description="Lytic exoenzyme target recognition" evidence="4">
    <location>
        <begin position="212"/>
        <end position="315"/>
    </location>
</feature>
<evidence type="ECO:0000256" key="1">
    <source>
        <dbReference type="ARBA" id="ARBA00010646"/>
    </source>
</evidence>
<gene>
    <name evidence="5" type="ORF">OJ597_09165</name>
</gene>
<keyword evidence="6" id="KW-1185">Reference proteome</keyword>
<dbReference type="CDD" id="cd06415">
    <property type="entry name" value="GH25_Cpl1-like"/>
    <property type="match status" value="1"/>
</dbReference>
<dbReference type="PANTHER" id="PTHR34135">
    <property type="entry name" value="LYSOZYME"/>
    <property type="match status" value="1"/>
</dbReference>
<name>A0ABT3EAV0_STRAP</name>
<evidence type="ECO:0000313" key="5">
    <source>
        <dbReference type="EMBL" id="MCW1042584.1"/>
    </source>
</evidence>
<dbReference type="Pfam" id="PF01183">
    <property type="entry name" value="Glyco_hydro_25"/>
    <property type="match status" value="1"/>
</dbReference>
<keyword evidence="3" id="KW-0326">Glycosidase</keyword>
<dbReference type="RefSeq" id="WP_264351128.1">
    <property type="nucleotide sequence ID" value="NZ_JAPAHU010000016.1"/>
</dbReference>
<dbReference type="InterPro" id="IPR002053">
    <property type="entry name" value="Glyco_hydro_25"/>
</dbReference>